<evidence type="ECO:0000256" key="9">
    <source>
        <dbReference type="ARBA" id="ARBA00023136"/>
    </source>
</evidence>
<dbReference type="AlphaFoldDB" id="A0A8C3FD60"/>
<comment type="subcellular location">
    <subcellularLocation>
        <location evidence="1">Membrane</location>
        <topology evidence="1">Single-pass membrane protein</topology>
    </subcellularLocation>
</comment>
<gene>
    <name evidence="12" type="primary">UGT3A2</name>
</gene>
<keyword evidence="13" id="KW-1185">Reference proteome</keyword>
<dbReference type="Pfam" id="PF00201">
    <property type="entry name" value="UDPGT"/>
    <property type="match status" value="2"/>
</dbReference>
<evidence type="ECO:0000256" key="8">
    <source>
        <dbReference type="ARBA" id="ARBA00022989"/>
    </source>
</evidence>
<dbReference type="SUPFAM" id="SSF53756">
    <property type="entry name" value="UDP-Glycosyltransferase/glycogen phosphorylase"/>
    <property type="match status" value="1"/>
</dbReference>
<keyword evidence="6" id="KW-0812">Transmembrane</keyword>
<keyword evidence="8" id="KW-1133">Transmembrane helix</keyword>
<evidence type="ECO:0000256" key="4">
    <source>
        <dbReference type="ARBA" id="ARBA00022676"/>
    </source>
</evidence>
<dbReference type="GeneTree" id="ENSGT00940000161263"/>
<dbReference type="GO" id="GO:0015020">
    <property type="term" value="F:glucuronosyltransferase activity"/>
    <property type="evidence" value="ECO:0007669"/>
    <property type="project" value="UniProtKB-EC"/>
</dbReference>
<keyword evidence="7" id="KW-0732">Signal</keyword>
<dbReference type="InterPro" id="IPR050271">
    <property type="entry name" value="UDP-glycosyltransferase"/>
</dbReference>
<keyword evidence="9" id="KW-0472">Membrane</keyword>
<evidence type="ECO:0000256" key="10">
    <source>
        <dbReference type="ARBA" id="ARBA00023180"/>
    </source>
</evidence>
<protein>
    <recommendedName>
        <fullName evidence="3">glucuronosyltransferase</fullName>
        <ecNumber evidence="3">2.4.1.17</ecNumber>
    </recommendedName>
</protein>
<organism evidence="12 13">
    <name type="scientific">Chrysemys picta bellii</name>
    <name type="common">Western painted turtle</name>
    <name type="synonym">Emys bellii</name>
    <dbReference type="NCBI Taxonomy" id="8478"/>
    <lineage>
        <taxon>Eukaryota</taxon>
        <taxon>Metazoa</taxon>
        <taxon>Chordata</taxon>
        <taxon>Craniata</taxon>
        <taxon>Vertebrata</taxon>
        <taxon>Euteleostomi</taxon>
        <taxon>Archelosauria</taxon>
        <taxon>Testudinata</taxon>
        <taxon>Testudines</taxon>
        <taxon>Cryptodira</taxon>
        <taxon>Durocryptodira</taxon>
        <taxon>Testudinoidea</taxon>
        <taxon>Emydidae</taxon>
        <taxon>Chrysemys</taxon>
    </lineage>
</organism>
<name>A0A8C3FD60_CHRPI</name>
<evidence type="ECO:0000256" key="7">
    <source>
        <dbReference type="ARBA" id="ARBA00022729"/>
    </source>
</evidence>
<keyword evidence="10" id="KW-0325">Glycoprotein</keyword>
<dbReference type="GO" id="GO:0071412">
    <property type="term" value="P:cellular response to genistein"/>
    <property type="evidence" value="ECO:0007669"/>
    <property type="project" value="Ensembl"/>
</dbReference>
<evidence type="ECO:0000256" key="11">
    <source>
        <dbReference type="ARBA" id="ARBA00047475"/>
    </source>
</evidence>
<keyword evidence="5" id="KW-0808">Transferase</keyword>
<dbReference type="CDD" id="cd03784">
    <property type="entry name" value="GT1_Gtf-like"/>
    <property type="match status" value="1"/>
</dbReference>
<evidence type="ECO:0000313" key="12">
    <source>
        <dbReference type="Ensembl" id="ENSCPBP00000006390.1"/>
    </source>
</evidence>
<comment type="catalytic activity">
    <reaction evidence="11">
        <text>glucuronate acceptor + UDP-alpha-D-glucuronate = acceptor beta-D-glucuronoside + UDP + H(+)</text>
        <dbReference type="Rhea" id="RHEA:21032"/>
        <dbReference type="ChEBI" id="CHEBI:15378"/>
        <dbReference type="ChEBI" id="CHEBI:58052"/>
        <dbReference type="ChEBI" id="CHEBI:58223"/>
        <dbReference type="ChEBI" id="CHEBI:132367"/>
        <dbReference type="ChEBI" id="CHEBI:132368"/>
        <dbReference type="EC" id="2.4.1.17"/>
    </reaction>
</comment>
<comment type="similarity">
    <text evidence="2">Belongs to the UDP-glycosyltransferase family.</text>
</comment>
<dbReference type="Proteomes" id="UP000694380">
    <property type="component" value="Unplaced"/>
</dbReference>
<evidence type="ECO:0000313" key="13">
    <source>
        <dbReference type="Proteomes" id="UP000694380"/>
    </source>
</evidence>
<evidence type="ECO:0000256" key="5">
    <source>
        <dbReference type="ARBA" id="ARBA00022679"/>
    </source>
</evidence>
<keyword evidence="4" id="KW-0328">Glycosyltransferase</keyword>
<sequence>MASNITLVKADLVKKEDYLPNQSVNVVVLYEFTVSVPLARIHLEWNGTQHEVIAGVRKLLPKDFLIGENVKALFSPGSQSQDRNDLKPVSIVGNDLPGAGFSSLSEEKSRGSHYFMMDEISQVLHNRGHEVRMLLQTGVLMIPGRKYEQPNTYQITAWSASQDYLKEYEKWFADYTEDFLKGRYYFIIIVMHNFLRSLNCLEKILNSLKDEKFDITVMDGCNPCSFLVAEKLGLPFVVVFPGTFANGPQVGFPSPLSYVPVFYSNLADHMDFWGRVKNCLMSLVSAIVQYQVQTKFENIIKEHFPAGSRPVLSELYLKAELWIYNTDFSFEFAHPLLPNTVYIGGLLAKPAKPLSQELEDFIANSEDGFIIVTLGSMLSSIPLLEVLQEINTAFAHLSQGVIWRCQHSKWPKELKLASNVKIADWIPQNDLLDKEHRHPMAHQHDNMVRVEAKNMGITLRIDQLKADKFTRTMKQVIEDKRYKSAVMSLSTIHHSHQLPPDQRLGRWLEHVLQARGGAHLQPYAFQQSWFQQYLLDVLLFLSGSVLGGHLPLC</sequence>
<dbReference type="GO" id="GO:0043541">
    <property type="term" value="C:UDP-N-acetylglucosamine transferase complex"/>
    <property type="evidence" value="ECO:0007669"/>
    <property type="project" value="TreeGrafter"/>
</dbReference>
<accession>A0A8C3FD60</accession>
<evidence type="ECO:0000256" key="3">
    <source>
        <dbReference type="ARBA" id="ARBA00012544"/>
    </source>
</evidence>
<dbReference type="EC" id="2.4.1.17" evidence="3"/>
<evidence type="ECO:0000256" key="6">
    <source>
        <dbReference type="ARBA" id="ARBA00022692"/>
    </source>
</evidence>
<dbReference type="InterPro" id="IPR002213">
    <property type="entry name" value="UDP_glucos_trans"/>
</dbReference>
<reference evidence="12" key="1">
    <citation type="submission" date="2025-08" db="UniProtKB">
        <authorList>
            <consortium name="Ensembl"/>
        </authorList>
    </citation>
    <scope>IDENTIFICATION</scope>
</reference>
<dbReference type="Ensembl" id="ENSCPBT00000007729.1">
    <property type="protein sequence ID" value="ENSCPBP00000006390.1"/>
    <property type="gene ID" value="ENSCPBG00000004707.1"/>
</dbReference>
<evidence type="ECO:0000256" key="1">
    <source>
        <dbReference type="ARBA" id="ARBA00004167"/>
    </source>
</evidence>
<evidence type="ECO:0000256" key="2">
    <source>
        <dbReference type="ARBA" id="ARBA00009995"/>
    </source>
</evidence>
<reference evidence="12" key="2">
    <citation type="submission" date="2025-09" db="UniProtKB">
        <authorList>
            <consortium name="Ensembl"/>
        </authorList>
    </citation>
    <scope>IDENTIFICATION</scope>
</reference>
<proteinExistence type="inferred from homology"/>
<dbReference type="PANTHER" id="PTHR48043">
    <property type="entry name" value="EG:EG0003.4 PROTEIN-RELATED"/>
    <property type="match status" value="1"/>
</dbReference>
<dbReference type="Gene3D" id="3.40.50.2000">
    <property type="entry name" value="Glycogen Phosphorylase B"/>
    <property type="match status" value="2"/>
</dbReference>
<dbReference type="PANTHER" id="PTHR48043:SF24">
    <property type="entry name" value="UDP-GLUCURONOSYLTRANSFERASE 3A2"/>
    <property type="match status" value="1"/>
</dbReference>